<feature type="transmembrane region" description="Helical" evidence="8">
    <location>
        <begin position="167"/>
        <end position="189"/>
    </location>
</feature>
<comment type="similarity">
    <text evidence="2">Belongs to the CSC1 (TC 1.A.17) family.</text>
</comment>
<feature type="region of interest" description="Disordered" evidence="7">
    <location>
        <begin position="990"/>
        <end position="1044"/>
    </location>
</feature>
<dbReference type="InterPro" id="IPR032880">
    <property type="entry name" value="CSC1/OSCA1-like_N"/>
</dbReference>
<dbReference type="Pfam" id="PF14703">
    <property type="entry name" value="PHM7_cyt"/>
    <property type="match status" value="1"/>
</dbReference>
<dbReference type="EMBL" id="JAEVFJ010000005">
    <property type="protein sequence ID" value="KAH8104682.1"/>
    <property type="molecule type" value="Genomic_DNA"/>
</dbReference>
<reference evidence="12" key="1">
    <citation type="journal article" date="2021" name="New Phytol.">
        <title>Evolutionary innovations through gain and loss of genes in the ectomycorrhizal Boletales.</title>
        <authorList>
            <person name="Wu G."/>
            <person name="Miyauchi S."/>
            <person name="Morin E."/>
            <person name="Kuo A."/>
            <person name="Drula E."/>
            <person name="Varga T."/>
            <person name="Kohler A."/>
            <person name="Feng B."/>
            <person name="Cao Y."/>
            <person name="Lipzen A."/>
            <person name="Daum C."/>
            <person name="Hundley H."/>
            <person name="Pangilinan J."/>
            <person name="Johnson J."/>
            <person name="Barry K."/>
            <person name="LaButti K."/>
            <person name="Ng V."/>
            <person name="Ahrendt S."/>
            <person name="Min B."/>
            <person name="Choi I.G."/>
            <person name="Park H."/>
            <person name="Plett J.M."/>
            <person name="Magnuson J."/>
            <person name="Spatafora J.W."/>
            <person name="Nagy L.G."/>
            <person name="Henrissat B."/>
            <person name="Grigoriev I.V."/>
            <person name="Yang Z.L."/>
            <person name="Xu J."/>
            <person name="Martin F.M."/>
        </authorList>
    </citation>
    <scope>NUCLEOTIDE SEQUENCE</scope>
    <source>
        <strain evidence="12">KKN 215</strain>
    </source>
</reference>
<evidence type="ECO:0000256" key="4">
    <source>
        <dbReference type="ARBA" id="ARBA00022692"/>
    </source>
</evidence>
<feature type="transmembrane region" description="Helical" evidence="8">
    <location>
        <begin position="895"/>
        <end position="912"/>
    </location>
</feature>
<feature type="transmembrane region" description="Helical" evidence="8">
    <location>
        <begin position="870"/>
        <end position="889"/>
    </location>
</feature>
<feature type="transmembrane region" description="Helical" evidence="8">
    <location>
        <begin position="803"/>
        <end position="822"/>
    </location>
</feature>
<evidence type="ECO:0000256" key="5">
    <source>
        <dbReference type="ARBA" id="ARBA00022989"/>
    </source>
</evidence>
<evidence type="ECO:0000256" key="2">
    <source>
        <dbReference type="ARBA" id="ARBA00007779"/>
    </source>
</evidence>
<keyword evidence="4 8" id="KW-0812">Transmembrane</keyword>
<comment type="caution">
    <text evidence="12">The sequence shown here is derived from an EMBL/GenBank/DDBJ whole genome shotgun (WGS) entry which is preliminary data.</text>
</comment>
<feature type="transmembrane region" description="Helical" evidence="8">
    <location>
        <begin position="117"/>
        <end position="137"/>
    </location>
</feature>
<feature type="transmembrane region" description="Helical" evidence="8">
    <location>
        <begin position="753"/>
        <end position="782"/>
    </location>
</feature>
<feature type="domain" description="CSC1/OSCA1-like 7TM region" evidence="9">
    <location>
        <begin position="609"/>
        <end position="885"/>
    </location>
</feature>
<feature type="compositionally biased region" description="Basic and acidic residues" evidence="7">
    <location>
        <begin position="411"/>
        <end position="430"/>
    </location>
</feature>
<dbReference type="Pfam" id="PF13967">
    <property type="entry name" value="RSN1_TM"/>
    <property type="match status" value="1"/>
</dbReference>
<evidence type="ECO:0000256" key="8">
    <source>
        <dbReference type="SAM" id="Phobius"/>
    </source>
</evidence>
<feature type="region of interest" description="Disordered" evidence="7">
    <location>
        <begin position="402"/>
        <end position="430"/>
    </location>
</feature>
<feature type="region of interest" description="Disordered" evidence="7">
    <location>
        <begin position="1189"/>
        <end position="1329"/>
    </location>
</feature>
<evidence type="ECO:0000259" key="11">
    <source>
        <dbReference type="Pfam" id="PF14703"/>
    </source>
</evidence>
<comment type="subcellular location">
    <subcellularLocation>
        <location evidence="1">Membrane</location>
        <topology evidence="1">Multi-pass membrane protein</topology>
    </subcellularLocation>
</comment>
<proteinExistence type="inferred from homology"/>
<dbReference type="PANTHER" id="PTHR13018">
    <property type="entry name" value="PROBABLE MEMBRANE PROTEIN DUF221-RELATED"/>
    <property type="match status" value="1"/>
</dbReference>
<dbReference type="GO" id="GO:0005886">
    <property type="term" value="C:plasma membrane"/>
    <property type="evidence" value="ECO:0007669"/>
    <property type="project" value="TreeGrafter"/>
</dbReference>
<evidence type="ECO:0000313" key="13">
    <source>
        <dbReference type="Proteomes" id="UP000813824"/>
    </source>
</evidence>
<protein>
    <recommendedName>
        <fullName evidence="14">DUF221-domain-containing protein</fullName>
    </recommendedName>
</protein>
<feature type="compositionally biased region" description="Polar residues" evidence="7">
    <location>
        <begin position="1307"/>
        <end position="1316"/>
    </location>
</feature>
<evidence type="ECO:0000256" key="3">
    <source>
        <dbReference type="ARBA" id="ARBA00022448"/>
    </source>
</evidence>
<dbReference type="GO" id="GO:0005227">
    <property type="term" value="F:calcium-activated cation channel activity"/>
    <property type="evidence" value="ECO:0007669"/>
    <property type="project" value="InterPro"/>
</dbReference>
<dbReference type="InterPro" id="IPR003864">
    <property type="entry name" value="CSC1/OSCA1-like_7TM"/>
</dbReference>
<organism evidence="12 13">
    <name type="scientific">Cristinia sonorae</name>
    <dbReference type="NCBI Taxonomy" id="1940300"/>
    <lineage>
        <taxon>Eukaryota</taxon>
        <taxon>Fungi</taxon>
        <taxon>Dikarya</taxon>
        <taxon>Basidiomycota</taxon>
        <taxon>Agaricomycotina</taxon>
        <taxon>Agaricomycetes</taxon>
        <taxon>Agaricomycetidae</taxon>
        <taxon>Agaricales</taxon>
        <taxon>Pleurotineae</taxon>
        <taxon>Stephanosporaceae</taxon>
        <taxon>Cristinia</taxon>
    </lineage>
</organism>
<feature type="domain" description="CSC1/OSCA1-like N-terminal transmembrane" evidence="10">
    <location>
        <begin position="66"/>
        <end position="186"/>
    </location>
</feature>
<dbReference type="OrthoDB" id="1689567at2759"/>
<dbReference type="Pfam" id="PF02714">
    <property type="entry name" value="RSN1_7TM"/>
    <property type="match status" value="1"/>
</dbReference>
<evidence type="ECO:0000256" key="6">
    <source>
        <dbReference type="ARBA" id="ARBA00023136"/>
    </source>
</evidence>
<feature type="compositionally biased region" description="Low complexity" evidence="7">
    <location>
        <begin position="1254"/>
        <end position="1264"/>
    </location>
</feature>
<feature type="transmembrane region" description="Helical" evidence="8">
    <location>
        <begin position="616"/>
        <end position="643"/>
    </location>
</feature>
<evidence type="ECO:0000313" key="12">
    <source>
        <dbReference type="EMBL" id="KAH8104682.1"/>
    </source>
</evidence>
<keyword evidence="13" id="KW-1185">Reference proteome</keyword>
<dbReference type="InterPro" id="IPR027815">
    <property type="entry name" value="CSC1/OSCA1-like_cyt"/>
</dbReference>
<feature type="transmembrane region" description="Helical" evidence="8">
    <location>
        <begin position="704"/>
        <end position="727"/>
    </location>
</feature>
<dbReference type="Proteomes" id="UP000813824">
    <property type="component" value="Unassembled WGS sequence"/>
</dbReference>
<feature type="domain" description="CSC1/OSCA1-like cytosolic" evidence="11">
    <location>
        <begin position="343"/>
        <end position="594"/>
    </location>
</feature>
<feature type="transmembrane region" description="Helical" evidence="8">
    <location>
        <begin position="16"/>
        <end position="37"/>
    </location>
</feature>
<evidence type="ECO:0000256" key="1">
    <source>
        <dbReference type="ARBA" id="ARBA00004141"/>
    </source>
</evidence>
<accession>A0A8K0UVF5</accession>
<evidence type="ECO:0000256" key="7">
    <source>
        <dbReference type="SAM" id="MobiDB-lite"/>
    </source>
</evidence>
<dbReference type="InterPro" id="IPR045122">
    <property type="entry name" value="Csc1-like"/>
</dbReference>
<evidence type="ECO:0008006" key="14">
    <source>
        <dbReference type="Google" id="ProtNLM"/>
    </source>
</evidence>
<keyword evidence="6 8" id="KW-0472">Membrane</keyword>
<keyword evidence="3" id="KW-0813">Transport</keyword>
<name>A0A8K0UVF5_9AGAR</name>
<dbReference type="PANTHER" id="PTHR13018:SF139">
    <property type="entry name" value="PHOSPHATE METABOLISM PROTEIN 7"/>
    <property type="match status" value="1"/>
</dbReference>
<feature type="transmembrane region" description="Helical" evidence="8">
    <location>
        <begin position="663"/>
        <end position="683"/>
    </location>
</feature>
<keyword evidence="5 8" id="KW-1133">Transmembrane helix</keyword>
<evidence type="ECO:0000259" key="10">
    <source>
        <dbReference type="Pfam" id="PF13967"/>
    </source>
</evidence>
<sequence>MATIQQRPFSKNYSGLINQSVIAVGIFTICLTSHALMRWKRRGRGLLANKADGLGSVETWEFGYLFQGRSWARNPSPPLPRGFPLNWIKQAIVFPEDRFNELRGVDASVYIRFLRGCFWYTLTHTLTTLPILFPIHVKFSDGSVSPKSMTRASISSLAATTKGLSLLWIHLLLLIWVTATWIFTLCWICTGAFKFRSQKIQEVAEKVAQRDVDQQNAQWTPHPHPQYPFQALPPLDEDGSNRGLRMRTVMVTNIPPGLRSEKELKEYFEYYLSRPIAKPSVGVPTVTQPGILNTTFAFLFNRAKHIPNRLQKTRPSADTNTALVTDATSPAGDVKVNSDDVPVIDRVILVRKMSDLASLLERREEVLRLLETAHIRLAQKTLTNVKEAMDAKPSGLVRSVAKRLSVARPKSSSDEERGTHSEDGTAEGEDRMQLLIRTLGPYVQHTTRRPLRVRILSRIWPWRSEDQDVEMKSPIREPSVIQQAYPEKTVWQALLSLPRSTLDAYQPLIHLSALFRGKTVPTIDYYTAKLNLLTSLIAEKRSKPVSDYVPMNTAFVTFSEPAEARRACKYLAVHPNNPYACMVTMAPQFEDLDWNRLMKPTFRVEFVKDWVINTGVWAFTILWLFPVSIFVGLVSIQNISAFWPGLKRYLDKHEWEEEILQSFIPTILLATLAILVPLLLLLIAKKAHTISTLSALHDRIMTRYYKFLIVNVLVFFCVGTVALQSFLLSFKSTSGIKLIQVVSDSFPSAGPFYVGWLIFSMGMHGGFELALCESTFLPLLVYPTTKRQVTPRKRAVGIRPRTFNYYYWLPNHLLVLHVLLVFSVLNPLVIPFGWLYFCVESTIIKNQLLHVYAKNYEGNGQNLLIRMVRYSLDGLILSQVVFLAYMVVLKKTPNVAVSAILIVFTALTKMTLTRVCRARYERDDILEADIVCGTSRANSDTSPSDSAELLVVPPPEANGQSKRFRGSLSANTDFWTMKLANRIPFSYATIPSRSPKPRHLRNPFQPEPSTSKAEHLAVSMDSNPPLASGAAQADPAAKQQHTFPDAADEATALPERQATTLCSPHPVHPSWDDDSSPDHGYDNPYYTRKIVDALWLPRDPLGILDLDDTVDLRVSMTSEPGAGKLGTWSEEDFIGSTMTLPSALSSVFSDIEEDDDDLSYSPIVPQLHGDEFINLPSGIASRVENLDKEHDVEEVNSIRRPSILQRQTSSSKNSRADSRSTSPPHLTFRQPSTSKIEAGPSSGFRSFSLGAEGTTPTSATSTHASSDRRRRNRASTMDTGSSLRPIIGRPSTARSASKSLLSVVEHPSQSSGQSSRLYPPSPRASSIVSTRDAVVGEVIVEEQEVAQERLRREADEAEKAQQPRSLLTAWMFAKPQDAEVKPP</sequence>
<evidence type="ECO:0000259" key="9">
    <source>
        <dbReference type="Pfam" id="PF02714"/>
    </source>
</evidence>
<gene>
    <name evidence="12" type="ORF">BXZ70DRAFT_887889</name>
</gene>